<accession>A0A2S8G044</accession>
<evidence type="ECO:0000313" key="3">
    <source>
        <dbReference type="EMBL" id="PQO37815.1"/>
    </source>
</evidence>
<dbReference type="PANTHER" id="PTHR48107">
    <property type="entry name" value="NADPH-DEPENDENT ALDEHYDE REDUCTASE-LIKE PROTEIN, CHLOROPLASTIC-RELATED"/>
    <property type="match status" value="1"/>
</dbReference>
<dbReference type="InterPro" id="IPR036291">
    <property type="entry name" value="NAD(P)-bd_dom_sf"/>
</dbReference>
<comment type="caution">
    <text evidence="3">The sequence shown here is derived from an EMBL/GenBank/DDBJ whole genome shotgun (WGS) entry which is preliminary data.</text>
</comment>
<sequence>METSRAHPTNEAALRGKIAVVTGAASGIGRAIALDLARQGASLVLHTRSNDHGLRETANLAQELDSQIDVKLVQEDFTDPSQQDRFCDEAWNWANRLDILVNNAGVDVLTGDAAKLSFEEKLELVYRVDVVSTIRISRNLGARMRSVPGSSIVNIGWDQAAHGMEGDSGEMFAMSKGAIMAFSKSLARSLAPEVRVNCVAPGWIQTAWGEGTSDYWQSRATRESLVGTWGTPEDVAATIGFLVSPAARFVNGQTIAVNGGFNHGGHSARTDKEA</sequence>
<reference evidence="3 4" key="1">
    <citation type="submission" date="2018-02" db="EMBL/GenBank/DDBJ databases">
        <title>Comparative genomes isolates from brazilian mangrove.</title>
        <authorList>
            <person name="Araujo J.E."/>
            <person name="Taketani R.G."/>
            <person name="Silva M.C.P."/>
            <person name="Loureco M.V."/>
            <person name="Andreote F.D."/>
        </authorList>
    </citation>
    <scope>NUCLEOTIDE SEQUENCE [LARGE SCALE GENOMIC DNA]</scope>
    <source>
        <strain evidence="3 4">Hex-1 MGV</strain>
    </source>
</reference>
<evidence type="ECO:0000313" key="4">
    <source>
        <dbReference type="Proteomes" id="UP000238322"/>
    </source>
</evidence>
<evidence type="ECO:0000256" key="1">
    <source>
        <dbReference type="ARBA" id="ARBA00006484"/>
    </source>
</evidence>
<dbReference type="Pfam" id="PF13561">
    <property type="entry name" value="adh_short_C2"/>
    <property type="match status" value="1"/>
</dbReference>
<dbReference type="AlphaFoldDB" id="A0A2S8G044"/>
<dbReference type="Proteomes" id="UP000238322">
    <property type="component" value="Unassembled WGS sequence"/>
</dbReference>
<dbReference type="OrthoDB" id="248827at2"/>
<protein>
    <submittedName>
        <fullName evidence="3">3-oxoacyl-ACP reductase</fullName>
    </submittedName>
</protein>
<dbReference type="SUPFAM" id="SSF51735">
    <property type="entry name" value="NAD(P)-binding Rossmann-fold domains"/>
    <property type="match status" value="1"/>
</dbReference>
<dbReference type="InterPro" id="IPR002347">
    <property type="entry name" value="SDR_fam"/>
</dbReference>
<dbReference type="FunFam" id="3.40.50.720:FF:000084">
    <property type="entry name" value="Short-chain dehydrogenase reductase"/>
    <property type="match status" value="1"/>
</dbReference>
<dbReference type="PANTHER" id="PTHR48107:SF16">
    <property type="entry name" value="NADPH-DEPENDENT ALDEHYDE REDUCTASE 1, CHLOROPLASTIC"/>
    <property type="match status" value="1"/>
</dbReference>
<dbReference type="Gene3D" id="3.40.50.720">
    <property type="entry name" value="NAD(P)-binding Rossmann-like Domain"/>
    <property type="match status" value="1"/>
</dbReference>
<dbReference type="EMBL" id="PUHY01000005">
    <property type="protein sequence ID" value="PQO37815.1"/>
    <property type="molecule type" value="Genomic_DNA"/>
</dbReference>
<gene>
    <name evidence="3" type="ORF">C5Y83_07675</name>
</gene>
<proteinExistence type="inferred from homology"/>
<name>A0A2S8G044_9BACT</name>
<dbReference type="GO" id="GO:0016614">
    <property type="term" value="F:oxidoreductase activity, acting on CH-OH group of donors"/>
    <property type="evidence" value="ECO:0007669"/>
    <property type="project" value="UniProtKB-ARBA"/>
</dbReference>
<evidence type="ECO:0000256" key="2">
    <source>
        <dbReference type="ARBA" id="ARBA00023002"/>
    </source>
</evidence>
<comment type="similarity">
    <text evidence="1">Belongs to the short-chain dehydrogenases/reductases (SDR) family.</text>
</comment>
<keyword evidence="2" id="KW-0560">Oxidoreductase</keyword>
<dbReference type="PRINTS" id="PR00081">
    <property type="entry name" value="GDHRDH"/>
</dbReference>
<organism evidence="3 4">
    <name type="scientific">Blastopirellula marina</name>
    <dbReference type="NCBI Taxonomy" id="124"/>
    <lineage>
        <taxon>Bacteria</taxon>
        <taxon>Pseudomonadati</taxon>
        <taxon>Planctomycetota</taxon>
        <taxon>Planctomycetia</taxon>
        <taxon>Pirellulales</taxon>
        <taxon>Pirellulaceae</taxon>
        <taxon>Blastopirellula</taxon>
    </lineage>
</organism>
<dbReference type="CDD" id="cd05233">
    <property type="entry name" value="SDR_c"/>
    <property type="match status" value="1"/>
</dbReference>
<dbReference type="RefSeq" id="WP_105329063.1">
    <property type="nucleotide sequence ID" value="NZ_PUHY01000005.1"/>
</dbReference>
<dbReference type="PRINTS" id="PR00080">
    <property type="entry name" value="SDRFAMILY"/>
</dbReference>